<feature type="domain" description="CBS" evidence="10">
    <location>
        <begin position="79"/>
        <end position="139"/>
    </location>
</feature>
<dbReference type="EC" id="3.6.1.1" evidence="3"/>
<dbReference type="NCBIfam" id="NF011443">
    <property type="entry name" value="PRK14869.1-5"/>
    <property type="match status" value="1"/>
</dbReference>
<comment type="caution">
    <text evidence="11">The sequence shown here is derived from an EMBL/GenBank/DDBJ whole genome shotgun (WGS) entry which is preliminary data.</text>
</comment>
<dbReference type="GO" id="GO:0005737">
    <property type="term" value="C:cytoplasm"/>
    <property type="evidence" value="ECO:0007669"/>
    <property type="project" value="InterPro"/>
</dbReference>
<evidence type="ECO:0000313" key="12">
    <source>
        <dbReference type="Proteomes" id="UP000306196"/>
    </source>
</evidence>
<dbReference type="InterPro" id="IPR000644">
    <property type="entry name" value="CBS_dom"/>
</dbReference>
<evidence type="ECO:0000256" key="3">
    <source>
        <dbReference type="ARBA" id="ARBA00012146"/>
    </source>
</evidence>
<feature type="domain" description="CBS" evidence="10">
    <location>
        <begin position="264"/>
        <end position="321"/>
    </location>
</feature>
<dbReference type="Gene3D" id="3.90.1640.10">
    <property type="entry name" value="inorganic pyrophosphatase (n-terminal core)"/>
    <property type="match status" value="2"/>
</dbReference>
<dbReference type="Gene3D" id="3.10.310.20">
    <property type="entry name" value="DHHA2 domain"/>
    <property type="match status" value="1"/>
</dbReference>
<comment type="subunit">
    <text evidence="2">Homohexamer.</text>
</comment>
<dbReference type="Gene3D" id="3.40.1390.20">
    <property type="entry name" value="HprK N-terminal domain-like"/>
    <property type="match status" value="1"/>
</dbReference>
<name>A0A5R8KKE4_9BACT</name>
<dbReference type="InterPro" id="IPR028979">
    <property type="entry name" value="Ser_kin/Pase_Hpr-like_N_sf"/>
</dbReference>
<evidence type="ECO:0000256" key="6">
    <source>
        <dbReference type="ARBA" id="ARBA00023211"/>
    </source>
</evidence>
<keyword evidence="4" id="KW-0479">Metal-binding</keyword>
<comment type="catalytic activity">
    <reaction evidence="8">
        <text>diphosphate + H2O = 2 phosphate + H(+)</text>
        <dbReference type="Rhea" id="RHEA:24576"/>
        <dbReference type="ChEBI" id="CHEBI:15377"/>
        <dbReference type="ChEBI" id="CHEBI:15378"/>
        <dbReference type="ChEBI" id="CHEBI:33019"/>
        <dbReference type="ChEBI" id="CHEBI:43474"/>
        <dbReference type="EC" id="3.6.1.1"/>
    </reaction>
</comment>
<evidence type="ECO:0000256" key="1">
    <source>
        <dbReference type="ARBA" id="ARBA00001936"/>
    </source>
</evidence>
<evidence type="ECO:0000259" key="10">
    <source>
        <dbReference type="PROSITE" id="PS51371"/>
    </source>
</evidence>
<evidence type="ECO:0000256" key="5">
    <source>
        <dbReference type="ARBA" id="ARBA00022801"/>
    </source>
</evidence>
<dbReference type="GO" id="GO:0004427">
    <property type="term" value="F:inorganic diphosphate phosphatase activity"/>
    <property type="evidence" value="ECO:0007669"/>
    <property type="project" value="UniProtKB-EC"/>
</dbReference>
<evidence type="ECO:0000256" key="9">
    <source>
        <dbReference type="PROSITE-ProRule" id="PRU00703"/>
    </source>
</evidence>
<dbReference type="SMART" id="SM01131">
    <property type="entry name" value="DHHA2"/>
    <property type="match status" value="1"/>
</dbReference>
<organism evidence="11 12">
    <name type="scientific">Phragmitibacter flavus</name>
    <dbReference type="NCBI Taxonomy" id="2576071"/>
    <lineage>
        <taxon>Bacteria</taxon>
        <taxon>Pseudomonadati</taxon>
        <taxon>Verrucomicrobiota</taxon>
        <taxon>Verrucomicrobiia</taxon>
        <taxon>Verrucomicrobiales</taxon>
        <taxon>Verrucomicrobiaceae</taxon>
        <taxon>Phragmitibacter</taxon>
    </lineage>
</organism>
<dbReference type="PANTHER" id="PTHR12112:SF22">
    <property type="entry name" value="MANGANESE-DEPENDENT INORGANIC PYROPHOSPHATASE-RELATED"/>
    <property type="match status" value="1"/>
</dbReference>
<keyword evidence="12" id="KW-1185">Reference proteome</keyword>
<dbReference type="NCBIfam" id="NF011448">
    <property type="entry name" value="PRK14869.2-4"/>
    <property type="match status" value="1"/>
</dbReference>
<evidence type="ECO:0000256" key="4">
    <source>
        <dbReference type="ARBA" id="ARBA00022723"/>
    </source>
</evidence>
<dbReference type="SUPFAM" id="SSF54631">
    <property type="entry name" value="CBS-domain pair"/>
    <property type="match status" value="1"/>
</dbReference>
<dbReference type="PANTHER" id="PTHR12112">
    <property type="entry name" value="BNIP - RELATED"/>
    <property type="match status" value="1"/>
</dbReference>
<dbReference type="GO" id="GO:0046872">
    <property type="term" value="F:metal ion binding"/>
    <property type="evidence" value="ECO:0007669"/>
    <property type="project" value="UniProtKB-KW"/>
</dbReference>
<evidence type="ECO:0000256" key="2">
    <source>
        <dbReference type="ARBA" id="ARBA00011643"/>
    </source>
</evidence>
<evidence type="ECO:0000256" key="7">
    <source>
        <dbReference type="ARBA" id="ARBA00032535"/>
    </source>
</evidence>
<protein>
    <recommendedName>
        <fullName evidence="3">inorganic diphosphatase</fullName>
        <ecNumber evidence="3">3.6.1.1</ecNumber>
    </recommendedName>
    <alternativeName>
        <fullName evidence="7">Pyrophosphate phospho-hydrolase</fullName>
    </alternativeName>
</protein>
<dbReference type="Proteomes" id="UP000306196">
    <property type="component" value="Unassembled WGS sequence"/>
</dbReference>
<dbReference type="Pfam" id="PF00571">
    <property type="entry name" value="CBS"/>
    <property type="match status" value="2"/>
</dbReference>
<dbReference type="Pfam" id="PF07085">
    <property type="entry name" value="DRTGG"/>
    <property type="match status" value="1"/>
</dbReference>
<dbReference type="Pfam" id="PF01368">
    <property type="entry name" value="DHH"/>
    <property type="match status" value="1"/>
</dbReference>
<proteinExistence type="predicted"/>
<keyword evidence="9" id="KW-0129">CBS domain</keyword>
<dbReference type="InterPro" id="IPR046342">
    <property type="entry name" value="CBS_dom_sf"/>
</dbReference>
<dbReference type="InterPro" id="IPR038222">
    <property type="entry name" value="DHHA2_dom_sf"/>
</dbReference>
<comment type="cofactor">
    <cofactor evidence="1">
        <name>Mn(2+)</name>
        <dbReference type="ChEBI" id="CHEBI:29035"/>
    </cofactor>
</comment>
<dbReference type="Gene3D" id="3.90.1280.20">
    <property type="match status" value="1"/>
</dbReference>
<dbReference type="SUPFAM" id="SSF64182">
    <property type="entry name" value="DHH phosphoesterases"/>
    <property type="match status" value="1"/>
</dbReference>
<evidence type="ECO:0000313" key="11">
    <source>
        <dbReference type="EMBL" id="TLD72089.1"/>
    </source>
</evidence>
<dbReference type="OrthoDB" id="9766150at2"/>
<gene>
    <name evidence="11" type="ORF">FEM03_05010</name>
</gene>
<dbReference type="EMBL" id="VAUV01000003">
    <property type="protein sequence ID" value="TLD72089.1"/>
    <property type="molecule type" value="Genomic_DNA"/>
</dbReference>
<dbReference type="InterPro" id="IPR010766">
    <property type="entry name" value="DRTGG"/>
</dbReference>
<dbReference type="RefSeq" id="WP_138085093.1">
    <property type="nucleotide sequence ID" value="NZ_VAUV01000003.1"/>
</dbReference>
<dbReference type="Pfam" id="PF02833">
    <property type="entry name" value="DHHA2"/>
    <property type="match status" value="1"/>
</dbReference>
<reference evidence="11 12" key="1">
    <citation type="submission" date="2019-05" db="EMBL/GenBank/DDBJ databases">
        <title>Verrucobacter flavum gen. nov., sp. nov. a new member of the family Verrucomicrobiaceae.</title>
        <authorList>
            <person name="Szuroczki S."/>
            <person name="Abbaszade G."/>
            <person name="Szabo A."/>
            <person name="Felfoldi T."/>
            <person name="Schumann P."/>
            <person name="Boka K."/>
            <person name="Keki Z."/>
            <person name="Toumi M."/>
            <person name="Toth E."/>
        </authorList>
    </citation>
    <scope>NUCLEOTIDE SEQUENCE [LARGE SCALE GENOMIC DNA]</scope>
    <source>
        <strain evidence="11 12">MG-N-17</strain>
    </source>
</reference>
<dbReference type="SMART" id="SM00116">
    <property type="entry name" value="CBS"/>
    <property type="match status" value="2"/>
</dbReference>
<keyword evidence="5 11" id="KW-0378">Hydrolase</keyword>
<dbReference type="InterPro" id="IPR038763">
    <property type="entry name" value="DHH_sf"/>
</dbReference>
<dbReference type="AlphaFoldDB" id="A0A5R8KKE4"/>
<dbReference type="InterPro" id="IPR001667">
    <property type="entry name" value="DDH_dom"/>
</dbReference>
<evidence type="ECO:0000256" key="8">
    <source>
        <dbReference type="ARBA" id="ARBA00047820"/>
    </source>
</evidence>
<accession>A0A5R8KKE4</accession>
<keyword evidence="6" id="KW-0464">Manganese</keyword>
<sequence>MDLPNQDTIFVIGHRNPDTDAICAAIGYAAFLKASHPEVDARSARCGELNARTSWVLAQANVESPRLVMDVRPTAGTVCRREPITVRREETFLSVYRKMVEHGFRSLPVVDEDGHIIGMPSLQELVQLFLPATSTDHDANRHVRSSEANMLAELNGSFPNGRPPTTHAEDYILTVAGSSLATAEARMRRFPKSSVIMLVGDRPDVQRMALCSGARCLIVTGGFEVDDETTALAREKGVPIILTPYDTASAAQIVRFSRPISDALIADCIRFKAKTPLKEVMAAVHDSNQPLFAVVDDDGQKLIGVISKSDLVDVPRTKLALVDHNEFSQAVTGADEAEILEVLDHHRLSGDLRTREPVRFINEPVGSTSTLVAMMYRLRGLVPDKSTAICLSAGLIADTLKLTSPTTTNTDREILPWLAELGGIIVDDFAAGFFSAGSMLKDNAPEVAIESDRKTFEESGWRFSLSQIEELGLDEFWKNETELLEALKKLVAAQGLHFAGLLVTDIARHNSVLLVVGDERVEAAVEYPRIKRHLFELNGVVSRKKQLLPYVCRLVGRLTA</sequence>
<dbReference type="PROSITE" id="PS51371">
    <property type="entry name" value="CBS"/>
    <property type="match status" value="2"/>
</dbReference>
<dbReference type="InterPro" id="IPR004097">
    <property type="entry name" value="DHHA2"/>
</dbReference>
<dbReference type="SUPFAM" id="SSF75138">
    <property type="entry name" value="HprK N-terminal domain-like"/>
    <property type="match status" value="1"/>
</dbReference>